<dbReference type="GO" id="GO:0017001">
    <property type="term" value="P:antibiotic catabolic process"/>
    <property type="evidence" value="ECO:0007669"/>
    <property type="project" value="InterPro"/>
</dbReference>
<dbReference type="PANTHER" id="PTHR46825:SF7">
    <property type="entry name" value="D-ALANYL-D-ALANINE CARBOXYPEPTIDASE"/>
    <property type="match status" value="1"/>
</dbReference>
<proteinExistence type="inferred from homology"/>
<keyword evidence="4 5" id="KW-0046">Antibiotic resistance</keyword>
<dbReference type="GO" id="GO:0046677">
    <property type="term" value="P:response to antibiotic"/>
    <property type="evidence" value="ECO:0007669"/>
    <property type="project" value="UniProtKB-UniRule"/>
</dbReference>
<evidence type="ECO:0000256" key="6">
    <source>
        <dbReference type="SAM" id="MobiDB-lite"/>
    </source>
</evidence>
<keyword evidence="3 5" id="KW-0378">Hydrolase</keyword>
<dbReference type="PANTHER" id="PTHR46825">
    <property type="entry name" value="D-ALANYL-D-ALANINE-CARBOXYPEPTIDASE/ENDOPEPTIDASE AMPH"/>
    <property type="match status" value="1"/>
</dbReference>
<keyword evidence="9" id="KW-1185">Reference proteome</keyword>
<feature type="region of interest" description="Disordered" evidence="6">
    <location>
        <begin position="1"/>
        <end position="30"/>
    </location>
</feature>
<reference evidence="8 9" key="1">
    <citation type="submission" date="2016-10" db="EMBL/GenBank/DDBJ databases">
        <authorList>
            <person name="de Groot N.N."/>
        </authorList>
    </citation>
    <scope>NUCLEOTIDE SEQUENCE [LARGE SCALE GENOMIC DNA]</scope>
    <source>
        <strain evidence="8 9">CGMCC 4.2023</strain>
    </source>
</reference>
<sequence>MTWPAVRRRAPGGSGAATGADGPRSGGPLDRADLAARLERALAQVRAPDVVVGVSRAGRRTVATGGTATPRLPRTSLHYELGSLSKTFTVLLLAELAREGAVRLDDPLAAYLPGLRLPHPSSRAITLRHLATHTSGLPRVPRDLIPGALLRPYTNGYAGYDRERLLRTFARTRTRHAPGTRWRYSNFGLALLGPALESATGTGYPALLTERVLRPLGLDGAAIGPAPGSGPGAATAAIGHRPDGRTPLPPTDMAAFTPAGAIRATPGDLLRYAEAHLSPDAAAVPAPLREALRDVQVPLLRRGMGHRHTHTLTWYLHPAPRGPILFHAGATFGHQSFLGFHPAGGSAVVGTATRHDRSCALIPACYELLSELASSPADKAPEADGTDGADGGRSSGM</sequence>
<protein>
    <recommendedName>
        <fullName evidence="5">Beta-lactamase</fullName>
        <ecNumber evidence="5">3.5.2.6</ecNumber>
    </recommendedName>
</protein>
<evidence type="ECO:0000256" key="2">
    <source>
        <dbReference type="ARBA" id="ARBA00007840"/>
    </source>
</evidence>
<dbReference type="GO" id="GO:0008800">
    <property type="term" value="F:beta-lactamase activity"/>
    <property type="evidence" value="ECO:0007669"/>
    <property type="project" value="UniProtKB-UniRule"/>
</dbReference>
<name>A0A1H6CWD4_9ACTN</name>
<dbReference type="AlphaFoldDB" id="A0A1H6CWD4"/>
<dbReference type="Proteomes" id="UP000236754">
    <property type="component" value="Unassembled WGS sequence"/>
</dbReference>
<dbReference type="InterPro" id="IPR001466">
    <property type="entry name" value="Beta-lactam-related"/>
</dbReference>
<dbReference type="PROSITE" id="PS00336">
    <property type="entry name" value="BETA_LACTAMASE_C"/>
    <property type="match status" value="1"/>
</dbReference>
<dbReference type="RefSeq" id="WP_103887939.1">
    <property type="nucleotide sequence ID" value="NZ_FNVU01000010.1"/>
</dbReference>
<feature type="region of interest" description="Disordered" evidence="6">
    <location>
        <begin position="376"/>
        <end position="397"/>
    </location>
</feature>
<evidence type="ECO:0000256" key="4">
    <source>
        <dbReference type="ARBA" id="ARBA00023251"/>
    </source>
</evidence>
<dbReference type="InterPro" id="IPR001586">
    <property type="entry name" value="Beta-lactam_class-C_AS"/>
</dbReference>
<dbReference type="Pfam" id="PF00144">
    <property type="entry name" value="Beta-lactamase"/>
    <property type="match status" value="1"/>
</dbReference>
<dbReference type="InterPro" id="IPR012338">
    <property type="entry name" value="Beta-lactam/transpept-like"/>
</dbReference>
<feature type="compositionally biased region" description="Gly residues" evidence="6">
    <location>
        <begin position="388"/>
        <end position="397"/>
    </location>
</feature>
<gene>
    <name evidence="8" type="ORF">SAMN05216223_110162</name>
</gene>
<evidence type="ECO:0000256" key="1">
    <source>
        <dbReference type="ARBA" id="ARBA00001526"/>
    </source>
</evidence>
<dbReference type="OrthoDB" id="3171327at2"/>
<feature type="domain" description="Beta-lactamase-related" evidence="7">
    <location>
        <begin position="36"/>
        <end position="355"/>
    </location>
</feature>
<evidence type="ECO:0000313" key="8">
    <source>
        <dbReference type="EMBL" id="SEG77023.1"/>
    </source>
</evidence>
<evidence type="ECO:0000313" key="9">
    <source>
        <dbReference type="Proteomes" id="UP000236754"/>
    </source>
</evidence>
<feature type="compositionally biased region" description="Basic residues" evidence="6">
    <location>
        <begin position="1"/>
        <end position="10"/>
    </location>
</feature>
<dbReference type="SUPFAM" id="SSF56601">
    <property type="entry name" value="beta-lactamase/transpeptidase-like"/>
    <property type="match status" value="1"/>
</dbReference>
<dbReference type="EC" id="3.5.2.6" evidence="5"/>
<evidence type="ECO:0000256" key="3">
    <source>
        <dbReference type="ARBA" id="ARBA00022801"/>
    </source>
</evidence>
<evidence type="ECO:0000256" key="5">
    <source>
        <dbReference type="RuleBase" id="RU361140"/>
    </source>
</evidence>
<comment type="catalytic activity">
    <reaction evidence="1 5">
        <text>a beta-lactam + H2O = a substituted beta-amino acid</text>
        <dbReference type="Rhea" id="RHEA:20401"/>
        <dbReference type="ChEBI" id="CHEBI:15377"/>
        <dbReference type="ChEBI" id="CHEBI:35627"/>
        <dbReference type="ChEBI" id="CHEBI:140347"/>
        <dbReference type="EC" id="3.5.2.6"/>
    </reaction>
</comment>
<dbReference type="EMBL" id="FNVU01000010">
    <property type="protein sequence ID" value="SEG77023.1"/>
    <property type="molecule type" value="Genomic_DNA"/>
</dbReference>
<evidence type="ECO:0000259" key="7">
    <source>
        <dbReference type="Pfam" id="PF00144"/>
    </source>
</evidence>
<dbReference type="InterPro" id="IPR050491">
    <property type="entry name" value="AmpC-like"/>
</dbReference>
<accession>A0A1H6CWD4</accession>
<dbReference type="Gene3D" id="3.40.710.10">
    <property type="entry name" value="DD-peptidase/beta-lactamase superfamily"/>
    <property type="match status" value="1"/>
</dbReference>
<dbReference type="GO" id="GO:0030288">
    <property type="term" value="C:outer membrane-bounded periplasmic space"/>
    <property type="evidence" value="ECO:0007669"/>
    <property type="project" value="InterPro"/>
</dbReference>
<comment type="similarity">
    <text evidence="2 5">Belongs to the class-C beta-lactamase family.</text>
</comment>
<organism evidence="8 9">
    <name type="scientific">Actinacidiphila yanglinensis</name>
    <dbReference type="NCBI Taxonomy" id="310779"/>
    <lineage>
        <taxon>Bacteria</taxon>
        <taxon>Bacillati</taxon>
        <taxon>Actinomycetota</taxon>
        <taxon>Actinomycetes</taxon>
        <taxon>Kitasatosporales</taxon>
        <taxon>Streptomycetaceae</taxon>
        <taxon>Actinacidiphila</taxon>
    </lineage>
</organism>